<dbReference type="InterPro" id="IPR050483">
    <property type="entry name" value="CoA-transferase_III_domain"/>
</dbReference>
<evidence type="ECO:0000313" key="4">
    <source>
        <dbReference type="EMBL" id="KRM02637.1"/>
    </source>
</evidence>
<comment type="caution">
    <text evidence="2">Lacks conserved residue(s) required for the propagation of feature annotation.</text>
</comment>
<comment type="pathway">
    <text evidence="2">Metabolic intermediate degradation; oxalate degradation; CO(2) and formate from oxalate: step 1/2.</text>
</comment>
<dbReference type="InterPro" id="IPR023606">
    <property type="entry name" value="CoA-Trfase_III_dom_1_sf"/>
</dbReference>
<dbReference type="PANTHER" id="PTHR48207">
    <property type="entry name" value="SUCCINATE--HYDROXYMETHYLGLUTARATE COA-TRANSFERASE"/>
    <property type="match status" value="1"/>
</dbReference>
<dbReference type="HAMAP" id="MF_00742">
    <property type="entry name" value="Formyl_CoA_transfer"/>
    <property type="match status" value="1"/>
</dbReference>
<comment type="catalytic activity">
    <reaction evidence="2">
        <text>formyl-CoA + oxalate = oxalyl-CoA + formate</text>
        <dbReference type="Rhea" id="RHEA:16545"/>
        <dbReference type="ChEBI" id="CHEBI:15740"/>
        <dbReference type="ChEBI" id="CHEBI:30623"/>
        <dbReference type="ChEBI" id="CHEBI:57376"/>
        <dbReference type="ChEBI" id="CHEBI:57388"/>
        <dbReference type="EC" id="2.8.3.16"/>
    </reaction>
</comment>
<dbReference type="InterPro" id="IPR017659">
    <property type="entry name" value="Formyl_CoA_transfer"/>
</dbReference>
<dbReference type="EMBL" id="AZFN01000008">
    <property type="protein sequence ID" value="KRM02637.1"/>
    <property type="molecule type" value="Genomic_DNA"/>
</dbReference>
<dbReference type="NCBIfam" id="NF003809">
    <property type="entry name" value="PRK05398.1"/>
    <property type="match status" value="1"/>
</dbReference>
<comment type="caution">
    <text evidence="4">The sequence shown here is derived from an EMBL/GenBank/DDBJ whole genome shotgun (WGS) entry which is preliminary data.</text>
</comment>
<dbReference type="Pfam" id="PF02515">
    <property type="entry name" value="CoA_transf_3"/>
    <property type="match status" value="1"/>
</dbReference>
<dbReference type="GO" id="GO:0033611">
    <property type="term" value="P:oxalate catabolic process"/>
    <property type="evidence" value="ECO:0007669"/>
    <property type="project" value="UniProtKB-UniRule"/>
</dbReference>
<dbReference type="AlphaFoldDB" id="A0A0R1VB05"/>
<name>A0A0R1VB05_9LACO</name>
<gene>
    <name evidence="2" type="primary">frc</name>
    <name evidence="4" type="ORF">FC60_GL001647</name>
</gene>
<comment type="subunit">
    <text evidence="2">Homodimer.</text>
</comment>
<comment type="similarity">
    <text evidence="2">Belongs to the CoA-transferase III family. Frc subfamily.</text>
</comment>
<dbReference type="GO" id="GO:0033608">
    <property type="term" value="F:formyl-CoA transferase activity"/>
    <property type="evidence" value="ECO:0007669"/>
    <property type="project" value="UniProtKB-EC"/>
</dbReference>
<dbReference type="Gene3D" id="3.30.1540.10">
    <property type="entry name" value="formyl-coa transferase, domain 3"/>
    <property type="match status" value="1"/>
</dbReference>
<dbReference type="InterPro" id="IPR003673">
    <property type="entry name" value="CoA-Trfase_fam_III"/>
</dbReference>
<dbReference type="NCBIfam" id="TIGR03253">
    <property type="entry name" value="oxalate_frc"/>
    <property type="match status" value="1"/>
</dbReference>
<feature type="binding site" evidence="2">
    <location>
        <position position="44"/>
    </location>
    <ligand>
        <name>CoA</name>
        <dbReference type="ChEBI" id="CHEBI:57287"/>
    </ligand>
</feature>
<organism evidence="4 5">
    <name type="scientific">Limosilactobacillus gastricus DSM 16045</name>
    <dbReference type="NCBI Taxonomy" id="1423749"/>
    <lineage>
        <taxon>Bacteria</taxon>
        <taxon>Bacillati</taxon>
        <taxon>Bacillota</taxon>
        <taxon>Bacilli</taxon>
        <taxon>Lactobacillales</taxon>
        <taxon>Lactobacillaceae</taxon>
        <taxon>Limosilactobacillus</taxon>
    </lineage>
</organism>
<evidence type="ECO:0000313" key="5">
    <source>
        <dbReference type="Proteomes" id="UP000051739"/>
    </source>
</evidence>
<dbReference type="UniPathway" id="UPA00540">
    <property type="reaction ID" value="UER00598"/>
</dbReference>
<dbReference type="InterPro" id="IPR044855">
    <property type="entry name" value="CoA-Trfase_III_dom3_sf"/>
</dbReference>
<proteinExistence type="inferred from homology"/>
<evidence type="ECO:0000256" key="3">
    <source>
        <dbReference type="SAM" id="MobiDB-lite"/>
    </source>
</evidence>
<dbReference type="SUPFAM" id="SSF89796">
    <property type="entry name" value="CoA-transferase family III (CaiB/BaiF)"/>
    <property type="match status" value="1"/>
</dbReference>
<dbReference type="PANTHER" id="PTHR48207:SF3">
    <property type="entry name" value="SUCCINATE--HYDROXYMETHYLGLUTARATE COA-TRANSFERASE"/>
    <property type="match status" value="1"/>
</dbReference>
<evidence type="ECO:0000256" key="1">
    <source>
        <dbReference type="ARBA" id="ARBA00022679"/>
    </source>
</evidence>
<feature type="compositionally biased region" description="Basic and acidic residues" evidence="3">
    <location>
        <begin position="437"/>
        <end position="447"/>
    </location>
</feature>
<sequence>MIMAETDFAPLKGIKVVDWTQVQSGPSCTQLLAWLGAEVIKIERPDTGDPTRNQLLDIQDSWGMYYLQLNANKKSLTLNIKTDEGKQIMTDLLKKADVFVENVRPGSAERAGFGWEQVHQINPRLIMGSLKGFNQGSRFENVKAYEPVAQSAGGAASATGWNKGEDNVPTQSAAALGDSNSGMHLTIGILAALMQRERTGEGTYVYQSMQNAVMNLCRIKLRDQVMLDNLGALPHYAVYPDYDWGKAVPRAENTEGGEVIGWTYKAKGWETDPNAYVYIVIQDANKSWEAIANTMGHPEWIDDERFSDWQHRQLHKEEIYPLIESYTKQYDKYELTEKLGAAGVPVGPVLDWYELENDPELNEDGTIITIDQGGNRGKFKTIGLPFSMANYKPDYKRAPDLGENNNEILADLGYSEDQIKGLEDDGTIAKARGPKNPRREVIKGKQN</sequence>
<feature type="binding site" evidence="2">
    <location>
        <position position="110"/>
    </location>
    <ligand>
        <name>CoA</name>
        <dbReference type="ChEBI" id="CHEBI:57287"/>
    </ligand>
</feature>
<dbReference type="EC" id="2.8.3.16" evidence="2"/>
<evidence type="ECO:0000256" key="2">
    <source>
        <dbReference type="HAMAP-Rule" id="MF_00742"/>
    </source>
</evidence>
<dbReference type="Gene3D" id="3.40.50.10540">
    <property type="entry name" value="Crotonobetainyl-coa:carnitine coa-transferase, domain 1"/>
    <property type="match status" value="1"/>
</dbReference>
<accession>A0A0R1VB05</accession>
<keyword evidence="1 2" id="KW-0808">Transferase</keyword>
<dbReference type="PATRIC" id="fig|1423749.3.peg.1706"/>
<comment type="function">
    <text evidence="2">Involved in the catabolism of oxalate and in the adapatation to low pH via the induction of the oxalate-dependent acid tolerance response (ATR). Catalyzes the transfer of the CoA moiety from formyl-CoA to oxalate.</text>
</comment>
<dbReference type="Proteomes" id="UP000051739">
    <property type="component" value="Unassembled WGS sequence"/>
</dbReference>
<feature type="active site" description="Nucleophile" evidence="2">
    <location>
        <position position="178"/>
    </location>
</feature>
<protein>
    <recommendedName>
        <fullName evidence="2">Formyl-CoA:oxalate CoA-transferase</fullName>
        <shortName evidence="2">FCOCT</shortName>
        <ecNumber evidence="2">2.8.3.16</ecNumber>
    </recommendedName>
    <alternativeName>
        <fullName evidence="2">Formyl-coenzyme A transferase</fullName>
        <shortName evidence="2">Formyl-CoA transferase</shortName>
    </alternativeName>
</protein>
<feature type="binding site" evidence="2">
    <location>
        <begin position="23"/>
        <end position="24"/>
    </location>
    <ligand>
        <name>CoA</name>
        <dbReference type="ChEBI" id="CHEBI:57287"/>
    </ligand>
</feature>
<keyword evidence="5" id="KW-1185">Reference proteome</keyword>
<feature type="binding site" evidence="2">
    <location>
        <begin position="143"/>
        <end position="146"/>
    </location>
    <ligand>
        <name>CoA</name>
        <dbReference type="ChEBI" id="CHEBI:57287"/>
    </ligand>
</feature>
<reference evidence="4 5" key="1">
    <citation type="journal article" date="2015" name="Genome Announc.">
        <title>Expanding the biotechnology potential of lactobacilli through comparative genomics of 213 strains and associated genera.</title>
        <authorList>
            <person name="Sun Z."/>
            <person name="Harris H.M."/>
            <person name="McCann A."/>
            <person name="Guo C."/>
            <person name="Argimon S."/>
            <person name="Zhang W."/>
            <person name="Yang X."/>
            <person name="Jeffery I.B."/>
            <person name="Cooney J.C."/>
            <person name="Kagawa T.F."/>
            <person name="Liu W."/>
            <person name="Song Y."/>
            <person name="Salvetti E."/>
            <person name="Wrobel A."/>
            <person name="Rasinkangas P."/>
            <person name="Parkhill J."/>
            <person name="Rea M.C."/>
            <person name="O'Sullivan O."/>
            <person name="Ritari J."/>
            <person name="Douillard F.P."/>
            <person name="Paul Ross R."/>
            <person name="Yang R."/>
            <person name="Briner A.E."/>
            <person name="Felis G.E."/>
            <person name="de Vos W.M."/>
            <person name="Barrangou R."/>
            <person name="Klaenhammer T.R."/>
            <person name="Caufield P.W."/>
            <person name="Cui Y."/>
            <person name="Zhang H."/>
            <person name="O'Toole P.W."/>
        </authorList>
    </citation>
    <scope>NUCLEOTIDE SEQUENCE [LARGE SCALE GENOMIC DNA]</scope>
    <source>
        <strain evidence="4 5">DSM 16045</strain>
    </source>
</reference>
<feature type="region of interest" description="Disordered" evidence="3">
    <location>
        <begin position="425"/>
        <end position="447"/>
    </location>
</feature>